<protein>
    <recommendedName>
        <fullName evidence="1">Reverse transcriptase Ty1/copia-type domain-containing protein</fullName>
    </recommendedName>
</protein>
<reference evidence="2" key="1">
    <citation type="submission" date="2021-03" db="EMBL/GenBank/DDBJ databases">
        <title>Draft genome sequence of rust myrtle Austropuccinia psidii MF-1, a brazilian biotype.</title>
        <authorList>
            <person name="Quecine M.C."/>
            <person name="Pachon D.M.R."/>
            <person name="Bonatelli M.L."/>
            <person name="Correr F.H."/>
            <person name="Franceschini L.M."/>
            <person name="Leite T.F."/>
            <person name="Margarido G.R.A."/>
            <person name="Almeida C.A."/>
            <person name="Ferrarezi J.A."/>
            <person name="Labate C.A."/>
        </authorList>
    </citation>
    <scope>NUCLEOTIDE SEQUENCE</scope>
    <source>
        <strain evidence="2">MF-1</strain>
    </source>
</reference>
<dbReference type="Pfam" id="PF07727">
    <property type="entry name" value="RVT_2"/>
    <property type="match status" value="1"/>
</dbReference>
<dbReference type="AlphaFoldDB" id="A0A9Q3FQ22"/>
<evidence type="ECO:0000313" key="2">
    <source>
        <dbReference type="EMBL" id="MBW0541386.1"/>
    </source>
</evidence>
<sequence>MHKSQKAMIWLHIDDCIIAAEDKKLLLQLRNKLGKSFKLKWEDTVNSIVGINIERTNGGYKLCQRRLIESIVKNAWDGTPSSKMPLPAKCNLTTFPGDEEVTHARDYIGAVGHYVMLPRVLNQI</sequence>
<proteinExistence type="predicted"/>
<dbReference type="EMBL" id="AVOT02046047">
    <property type="protein sequence ID" value="MBW0541386.1"/>
    <property type="molecule type" value="Genomic_DNA"/>
</dbReference>
<dbReference type="InterPro" id="IPR013103">
    <property type="entry name" value="RVT_2"/>
</dbReference>
<gene>
    <name evidence="2" type="ORF">O181_081101</name>
</gene>
<dbReference type="OrthoDB" id="3344688at2759"/>
<organism evidence="2 3">
    <name type="scientific">Austropuccinia psidii MF-1</name>
    <dbReference type="NCBI Taxonomy" id="1389203"/>
    <lineage>
        <taxon>Eukaryota</taxon>
        <taxon>Fungi</taxon>
        <taxon>Dikarya</taxon>
        <taxon>Basidiomycota</taxon>
        <taxon>Pucciniomycotina</taxon>
        <taxon>Pucciniomycetes</taxon>
        <taxon>Pucciniales</taxon>
        <taxon>Sphaerophragmiaceae</taxon>
        <taxon>Austropuccinia</taxon>
    </lineage>
</organism>
<keyword evidence="3" id="KW-1185">Reference proteome</keyword>
<feature type="domain" description="Reverse transcriptase Ty1/copia-type" evidence="1">
    <location>
        <begin position="4"/>
        <end position="75"/>
    </location>
</feature>
<name>A0A9Q3FQ22_9BASI</name>
<dbReference type="Proteomes" id="UP000765509">
    <property type="component" value="Unassembled WGS sequence"/>
</dbReference>
<accession>A0A9Q3FQ22</accession>
<evidence type="ECO:0000259" key="1">
    <source>
        <dbReference type="Pfam" id="PF07727"/>
    </source>
</evidence>
<comment type="caution">
    <text evidence="2">The sequence shown here is derived from an EMBL/GenBank/DDBJ whole genome shotgun (WGS) entry which is preliminary data.</text>
</comment>
<evidence type="ECO:0000313" key="3">
    <source>
        <dbReference type="Proteomes" id="UP000765509"/>
    </source>
</evidence>